<evidence type="ECO:0000313" key="5">
    <source>
        <dbReference type="Proteomes" id="UP000266506"/>
    </source>
</evidence>
<evidence type="ECO:0000256" key="1">
    <source>
        <dbReference type="ARBA" id="ARBA00023125"/>
    </source>
</evidence>
<evidence type="ECO:0000256" key="2">
    <source>
        <dbReference type="SAM" id="Phobius"/>
    </source>
</evidence>
<comment type="caution">
    <text evidence="4">The sequence shown here is derived from an EMBL/GenBank/DDBJ whole genome shotgun (WGS) entry which is preliminary data.</text>
</comment>
<dbReference type="Gene3D" id="1.10.260.40">
    <property type="entry name" value="lambda repressor-like DNA-binding domains"/>
    <property type="match status" value="1"/>
</dbReference>
<dbReference type="RefSeq" id="WP_162849856.1">
    <property type="nucleotide sequence ID" value="NZ_QXEV01000017.1"/>
</dbReference>
<keyword evidence="2" id="KW-1133">Transmembrane helix</keyword>
<dbReference type="SUPFAM" id="SSF47413">
    <property type="entry name" value="lambda repressor-like DNA-binding domains"/>
    <property type="match status" value="1"/>
</dbReference>
<sequence length="244" mass="27954">MTNLKRLREENNLTVKDMAHLLKVTRGKYLSWENDTADIPSMYLYSLSYLFGVGYDEIIAYEKQDDLDFSMRRDAVKKRYTKRITKIWIALTVIVAFIATAISILVNLAPQIHAKMHADSCYSQAVDYVHERLGDDMSVEKLLGYANKNCGIQADIYMSSVAIVPVSRQYMIFFSNGKQKNIIDISSGFLTVAHGNIYEGEYSYSFEIVGYSIWYYLVIYEDGNPPLKDLIDCYSASLEKSLEK</sequence>
<evidence type="ECO:0000259" key="3">
    <source>
        <dbReference type="PROSITE" id="PS50943"/>
    </source>
</evidence>
<dbReference type="PANTHER" id="PTHR46558">
    <property type="entry name" value="TRACRIPTIONAL REGULATORY PROTEIN-RELATED-RELATED"/>
    <property type="match status" value="1"/>
</dbReference>
<dbReference type="PANTHER" id="PTHR46558:SF4">
    <property type="entry name" value="DNA-BIDING PHAGE PROTEIN"/>
    <property type="match status" value="1"/>
</dbReference>
<feature type="transmembrane region" description="Helical" evidence="2">
    <location>
        <begin position="87"/>
        <end position="109"/>
    </location>
</feature>
<dbReference type="SMART" id="SM00530">
    <property type="entry name" value="HTH_XRE"/>
    <property type="match status" value="1"/>
</dbReference>
<protein>
    <submittedName>
        <fullName evidence="4">Transcriptional regulator with XRE-family HTH domain</fullName>
    </submittedName>
</protein>
<dbReference type="InterPro" id="IPR010982">
    <property type="entry name" value="Lambda_DNA-bd_dom_sf"/>
</dbReference>
<accession>A0A397RN39</accession>
<proteinExistence type="predicted"/>
<dbReference type="CDD" id="cd00093">
    <property type="entry name" value="HTH_XRE"/>
    <property type="match status" value="1"/>
</dbReference>
<dbReference type="GO" id="GO:0003677">
    <property type="term" value="F:DNA binding"/>
    <property type="evidence" value="ECO:0007669"/>
    <property type="project" value="UniProtKB-KW"/>
</dbReference>
<evidence type="ECO:0000313" key="4">
    <source>
        <dbReference type="EMBL" id="RIA75533.1"/>
    </source>
</evidence>
<dbReference type="PROSITE" id="PS50943">
    <property type="entry name" value="HTH_CROC1"/>
    <property type="match status" value="1"/>
</dbReference>
<keyword evidence="1" id="KW-0238">DNA-binding</keyword>
<keyword evidence="2" id="KW-0812">Transmembrane</keyword>
<keyword evidence="2" id="KW-0472">Membrane</keyword>
<gene>
    <name evidence="4" type="ORF">EI71_01429</name>
</gene>
<dbReference type="InParanoid" id="A0A397RN39"/>
<dbReference type="InterPro" id="IPR001387">
    <property type="entry name" value="Cro/C1-type_HTH"/>
</dbReference>
<organism evidence="4 5">
    <name type="scientific">Anaeroplasma bactoclasticum</name>
    <dbReference type="NCBI Taxonomy" id="2088"/>
    <lineage>
        <taxon>Bacteria</taxon>
        <taxon>Bacillati</taxon>
        <taxon>Mycoplasmatota</taxon>
        <taxon>Mollicutes</taxon>
        <taxon>Anaeroplasmatales</taxon>
        <taxon>Anaeroplasmataceae</taxon>
        <taxon>Anaeroplasma</taxon>
    </lineage>
</organism>
<dbReference type="Pfam" id="PF12844">
    <property type="entry name" value="HTH_19"/>
    <property type="match status" value="1"/>
</dbReference>
<keyword evidence="5" id="KW-1185">Reference proteome</keyword>
<feature type="domain" description="HTH cro/C1-type" evidence="3">
    <location>
        <begin position="4"/>
        <end position="58"/>
    </location>
</feature>
<reference evidence="4 5" key="1">
    <citation type="submission" date="2018-08" db="EMBL/GenBank/DDBJ databases">
        <title>Genomic Encyclopedia of Archaeal and Bacterial Type Strains, Phase II (KMG-II): from individual species to whole genera.</title>
        <authorList>
            <person name="Goeker M."/>
        </authorList>
    </citation>
    <scope>NUCLEOTIDE SEQUENCE [LARGE SCALE GENOMIC DNA]</scope>
    <source>
        <strain evidence="4 5">ATCC 27112</strain>
    </source>
</reference>
<dbReference type="Proteomes" id="UP000266506">
    <property type="component" value="Unassembled WGS sequence"/>
</dbReference>
<name>A0A397RN39_9MOLU</name>
<dbReference type="EMBL" id="QXEV01000017">
    <property type="protein sequence ID" value="RIA75533.1"/>
    <property type="molecule type" value="Genomic_DNA"/>
</dbReference>
<dbReference type="AlphaFoldDB" id="A0A397RN39"/>